<dbReference type="Gene3D" id="3.30.200.20">
    <property type="entry name" value="Phosphorylase Kinase, domain 1"/>
    <property type="match status" value="1"/>
</dbReference>
<evidence type="ECO:0000256" key="9">
    <source>
        <dbReference type="ARBA" id="ARBA00023170"/>
    </source>
</evidence>
<evidence type="ECO:0000259" key="19">
    <source>
        <dbReference type="PROSITE" id="PS50026"/>
    </source>
</evidence>
<dbReference type="Gene3D" id="1.10.510.10">
    <property type="entry name" value="Transferase(Phosphotransferase) domain 1"/>
    <property type="match status" value="1"/>
</dbReference>
<dbReference type="SUPFAM" id="SSF51110">
    <property type="entry name" value="alpha-D-mannose-specific plant lectins"/>
    <property type="match status" value="1"/>
</dbReference>
<dbReference type="Gramene" id="rna24494">
    <property type="protein sequence ID" value="RHN61976.1"/>
    <property type="gene ID" value="gene24494"/>
</dbReference>
<dbReference type="Pfam" id="PF08276">
    <property type="entry name" value="PAN_2"/>
    <property type="match status" value="1"/>
</dbReference>
<dbReference type="PANTHER" id="PTHR32444:SF234">
    <property type="entry name" value="RECEPTOR-LIKE SERINE_THREONINE-PROTEIN KINASE"/>
    <property type="match status" value="1"/>
</dbReference>
<dbReference type="SMART" id="SM00473">
    <property type="entry name" value="PAN_AP"/>
    <property type="match status" value="1"/>
</dbReference>
<sequence length="820" mass="93216">MNIPVIMIILTYILVNTLKHSIAADSLGLSQSISNNNTLVSQNGRFELGFFTPGNSSKTYLGIWYKNIPVQNVVWVANRNNPINNSTSNYTLKLNTTGNLVITQNSSFVWYATTDQKQVHNPVAVLLDSGNLVVKNEGETNQEDEYLWQSFDYPSDTLLDGMKLGRNLRNGLDWKLTSWKNPEDPSIGDVSLGLVLNDYPEYYMMKGNEKVFRIGPWNGLHFGGLPEQDSNNFLRYETVSNNDEIFFRYSIMVDNVISYAVVDQTKEHRYVWSEQEHNWKIYGTRPKDFCDTYGRCGPYGNCITTQQQVCECFDGFRPKSPQAWIESDWNQGCVRDKHLSCNDTNKDGFVKFQGLKVPDTTHTWLNVSMSLEECREKCFSNCSCMAYSNSNISGKGSGCVMWFGDLIDIRQFENNGQDLYIRMFGSELVNSEEPEHGRKRNKRTAIIASTVIFICGVLLVCIYFINRVQRKIIDRSERHVDDLDLPLFDLPTISTATNGFSENNKIGEGGFGTVYKGIIVNDQEMIAVKRLSSISGQGMTEFINEVKLIAKLQHRNLVKLLGSCIQGEEQMLIYEYMANGSLDSFIFDDTKSKLLDWPTRFHIICGIGRGLVYLHQDSRLRIIHRDLKASNVLLDDNLNPKISDFGTARTFGGDQIKGKTERIIGTYGYMAPEYAVDGLFSVKSDVYSFGILLLEIICGKRNRAYYHTDETLNLVRQAWALWKEERALELIDSNLGETYVVSEVLRCMHVSLLCAQQNPEDRPTMSSVILMLGSSTEMELREPEEPGFISKKFLTKQKLLTNQKDCSTVNEVTISLLHAR</sequence>
<feature type="chain" id="PRO_5017466636" description="Receptor-like serine/threonine-protein kinase" evidence="17">
    <location>
        <begin position="25"/>
        <end position="820"/>
    </location>
</feature>
<feature type="domain" description="Bulb-type lectin" evidence="20">
    <location>
        <begin position="24"/>
        <end position="147"/>
    </location>
</feature>
<dbReference type="CDD" id="cd00028">
    <property type="entry name" value="B_lectin"/>
    <property type="match status" value="1"/>
</dbReference>
<organism evidence="22">
    <name type="scientific">Medicago truncatula</name>
    <name type="common">Barrel medic</name>
    <name type="synonym">Medicago tribuloides</name>
    <dbReference type="NCBI Taxonomy" id="3880"/>
    <lineage>
        <taxon>Eukaryota</taxon>
        <taxon>Viridiplantae</taxon>
        <taxon>Streptophyta</taxon>
        <taxon>Embryophyta</taxon>
        <taxon>Tracheophyta</taxon>
        <taxon>Spermatophyta</taxon>
        <taxon>Magnoliopsida</taxon>
        <taxon>eudicotyledons</taxon>
        <taxon>Gunneridae</taxon>
        <taxon>Pentapetalae</taxon>
        <taxon>rosids</taxon>
        <taxon>fabids</taxon>
        <taxon>Fabales</taxon>
        <taxon>Fabaceae</taxon>
        <taxon>Papilionoideae</taxon>
        <taxon>50 kb inversion clade</taxon>
        <taxon>NPAAA clade</taxon>
        <taxon>Hologalegina</taxon>
        <taxon>IRL clade</taxon>
        <taxon>Trifolieae</taxon>
        <taxon>Medicago</taxon>
    </lineage>
</organism>
<evidence type="ECO:0000256" key="8">
    <source>
        <dbReference type="ARBA" id="ARBA00023157"/>
    </source>
</evidence>
<evidence type="ECO:0000259" key="20">
    <source>
        <dbReference type="PROSITE" id="PS50927"/>
    </source>
</evidence>
<evidence type="ECO:0000256" key="16">
    <source>
        <dbReference type="SAM" id="Phobius"/>
    </source>
</evidence>
<feature type="domain" description="Protein kinase" evidence="18">
    <location>
        <begin position="500"/>
        <end position="788"/>
    </location>
</feature>
<comment type="caution">
    <text evidence="14">Lacks conserved residue(s) required for the propagation of feature annotation.</text>
</comment>
<feature type="domain" description="EGF-like" evidence="19">
    <location>
        <begin position="286"/>
        <end position="322"/>
    </location>
</feature>
<dbReference type="Gene3D" id="2.90.10.10">
    <property type="entry name" value="Bulb-type lectin domain"/>
    <property type="match status" value="1"/>
</dbReference>
<dbReference type="InterPro" id="IPR024171">
    <property type="entry name" value="SRK-like_kinase"/>
</dbReference>
<keyword evidence="8" id="KW-1015">Disulfide bond</keyword>
<evidence type="ECO:0000256" key="2">
    <source>
        <dbReference type="ARBA" id="ARBA00022553"/>
    </source>
</evidence>
<dbReference type="GO" id="GO:0048544">
    <property type="term" value="P:recognition of pollen"/>
    <property type="evidence" value="ECO:0007669"/>
    <property type="project" value="InterPro"/>
</dbReference>
<feature type="binding site" evidence="15">
    <location>
        <position position="529"/>
    </location>
    <ligand>
        <name>ATP</name>
        <dbReference type="ChEBI" id="CHEBI:30616"/>
    </ligand>
</feature>
<evidence type="ECO:0000256" key="13">
    <source>
        <dbReference type="PIRNR" id="PIRNR000641"/>
    </source>
</evidence>
<dbReference type="EC" id="2.7.11.1" evidence="13"/>
<dbReference type="PROSITE" id="PS50927">
    <property type="entry name" value="BULB_LECTIN"/>
    <property type="match status" value="1"/>
</dbReference>
<keyword evidence="6 13" id="KW-0418">Kinase</keyword>
<proteinExistence type="inferred from homology"/>
<evidence type="ECO:0000256" key="3">
    <source>
        <dbReference type="ARBA" id="ARBA00022679"/>
    </source>
</evidence>
<keyword evidence="9" id="KW-0675">Receptor</keyword>
<dbReference type="FunFam" id="3.50.4.10:FF:000002">
    <property type="entry name" value="G-type lectin S-receptor-like serine/threonine-protein kinase"/>
    <property type="match status" value="1"/>
</dbReference>
<feature type="domain" description="Apple" evidence="21">
    <location>
        <begin position="341"/>
        <end position="424"/>
    </location>
</feature>
<comment type="catalytic activity">
    <reaction evidence="12 13">
        <text>L-seryl-[protein] + ATP = O-phospho-L-seryl-[protein] + ADP + H(+)</text>
        <dbReference type="Rhea" id="RHEA:17989"/>
        <dbReference type="Rhea" id="RHEA-COMP:9863"/>
        <dbReference type="Rhea" id="RHEA-COMP:11604"/>
        <dbReference type="ChEBI" id="CHEBI:15378"/>
        <dbReference type="ChEBI" id="CHEBI:29999"/>
        <dbReference type="ChEBI" id="CHEBI:30616"/>
        <dbReference type="ChEBI" id="CHEBI:83421"/>
        <dbReference type="ChEBI" id="CHEBI:456216"/>
        <dbReference type="EC" id="2.7.11.1"/>
    </reaction>
</comment>
<dbReference type="FunFam" id="3.30.200.20:FF:000195">
    <property type="entry name" value="G-type lectin S-receptor-like serine/threonine-protein kinase"/>
    <property type="match status" value="1"/>
</dbReference>
<dbReference type="InterPro" id="IPR000858">
    <property type="entry name" value="S_locus_glycoprot_dom"/>
</dbReference>
<keyword evidence="2" id="KW-0597">Phosphoprotein</keyword>
<reference evidence="22" key="1">
    <citation type="journal article" date="2018" name="Nat. Plants">
        <title>Whole-genome landscape of Medicago truncatula symbiotic genes.</title>
        <authorList>
            <person name="Pecrix Y."/>
            <person name="Gamas P."/>
            <person name="Carrere S."/>
        </authorList>
    </citation>
    <scope>NUCLEOTIDE SEQUENCE</scope>
    <source>
        <tissue evidence="22">Leaves</tissue>
    </source>
</reference>
<dbReference type="PIRSF" id="PIRSF000641">
    <property type="entry name" value="SRK"/>
    <property type="match status" value="1"/>
</dbReference>
<comment type="catalytic activity">
    <reaction evidence="11 13">
        <text>L-threonyl-[protein] + ATP = O-phospho-L-threonyl-[protein] + ADP + H(+)</text>
        <dbReference type="Rhea" id="RHEA:46608"/>
        <dbReference type="Rhea" id="RHEA-COMP:11060"/>
        <dbReference type="Rhea" id="RHEA-COMP:11605"/>
        <dbReference type="ChEBI" id="CHEBI:15378"/>
        <dbReference type="ChEBI" id="CHEBI:30013"/>
        <dbReference type="ChEBI" id="CHEBI:30616"/>
        <dbReference type="ChEBI" id="CHEBI:61977"/>
        <dbReference type="ChEBI" id="CHEBI:456216"/>
        <dbReference type="EC" id="2.7.11.1"/>
    </reaction>
</comment>
<evidence type="ECO:0000256" key="14">
    <source>
        <dbReference type="PROSITE-ProRule" id="PRU00076"/>
    </source>
</evidence>
<keyword evidence="10" id="KW-0325">Glycoprotein</keyword>
<protein>
    <recommendedName>
        <fullName evidence="13">Receptor-like serine/threonine-protein kinase</fullName>
        <ecNumber evidence="13">2.7.11.1</ecNumber>
    </recommendedName>
</protein>
<evidence type="ECO:0000256" key="5">
    <source>
        <dbReference type="ARBA" id="ARBA00022741"/>
    </source>
</evidence>
<evidence type="ECO:0000256" key="12">
    <source>
        <dbReference type="ARBA" id="ARBA00048679"/>
    </source>
</evidence>
<dbReference type="InterPro" id="IPR001480">
    <property type="entry name" value="Bulb-type_lectin_dom"/>
</dbReference>
<keyword evidence="16" id="KW-0472">Membrane</keyword>
<dbReference type="GO" id="GO:0004674">
    <property type="term" value="F:protein serine/threonine kinase activity"/>
    <property type="evidence" value="ECO:0007669"/>
    <property type="project" value="UniProtKB-KW"/>
</dbReference>
<dbReference type="CDD" id="cd14066">
    <property type="entry name" value="STKc_IRAK"/>
    <property type="match status" value="1"/>
</dbReference>
<comment type="similarity">
    <text evidence="13">Belongs to the protein kinase superfamily. Ser/Thr protein kinase family.</text>
</comment>
<dbReference type="FunFam" id="1.10.510.10:FF:000060">
    <property type="entry name" value="G-type lectin S-receptor-like serine/threonine-protein kinase"/>
    <property type="match status" value="1"/>
</dbReference>
<dbReference type="GO" id="GO:0005524">
    <property type="term" value="F:ATP binding"/>
    <property type="evidence" value="ECO:0007669"/>
    <property type="project" value="UniProtKB-UniRule"/>
</dbReference>
<evidence type="ECO:0000256" key="6">
    <source>
        <dbReference type="ARBA" id="ARBA00022777"/>
    </source>
</evidence>
<dbReference type="InterPro" id="IPR001245">
    <property type="entry name" value="Ser-Thr/Tyr_kinase_cat_dom"/>
</dbReference>
<dbReference type="PROSITE" id="PS50011">
    <property type="entry name" value="PROTEIN_KINASE_DOM"/>
    <property type="match status" value="1"/>
</dbReference>
<dbReference type="InterPro" id="IPR011009">
    <property type="entry name" value="Kinase-like_dom_sf"/>
</dbReference>
<evidence type="ECO:0000256" key="4">
    <source>
        <dbReference type="ARBA" id="ARBA00022729"/>
    </source>
</evidence>
<dbReference type="SUPFAM" id="SSF56112">
    <property type="entry name" value="Protein kinase-like (PK-like)"/>
    <property type="match status" value="1"/>
</dbReference>
<comment type="caution">
    <text evidence="22">The sequence shown here is derived from an EMBL/GenBank/DDBJ whole genome shotgun (WGS) entry which is preliminary data.</text>
</comment>
<dbReference type="InterPro" id="IPR008271">
    <property type="entry name" value="Ser/Thr_kinase_AS"/>
</dbReference>
<feature type="signal peptide" evidence="17">
    <location>
        <begin position="1"/>
        <end position="24"/>
    </location>
</feature>
<dbReference type="Proteomes" id="UP000265566">
    <property type="component" value="Chromosome 4"/>
</dbReference>
<keyword evidence="3 13" id="KW-0808">Transferase</keyword>
<dbReference type="InterPro" id="IPR000719">
    <property type="entry name" value="Prot_kinase_dom"/>
</dbReference>
<evidence type="ECO:0000256" key="15">
    <source>
        <dbReference type="PROSITE-ProRule" id="PRU10141"/>
    </source>
</evidence>
<dbReference type="SMART" id="SM00108">
    <property type="entry name" value="B_lectin"/>
    <property type="match status" value="1"/>
</dbReference>
<keyword evidence="1 13" id="KW-0723">Serine/threonine-protein kinase</keyword>
<keyword evidence="7 13" id="KW-0067">ATP-binding</keyword>
<dbReference type="PROSITE" id="PS50026">
    <property type="entry name" value="EGF_3"/>
    <property type="match status" value="1"/>
</dbReference>
<dbReference type="InterPro" id="IPR017441">
    <property type="entry name" value="Protein_kinase_ATP_BS"/>
</dbReference>
<keyword evidence="5 13" id="KW-0547">Nucleotide-binding</keyword>
<evidence type="ECO:0000256" key="11">
    <source>
        <dbReference type="ARBA" id="ARBA00047899"/>
    </source>
</evidence>
<name>A0A396I8N1_MEDTR</name>
<keyword evidence="4 17" id="KW-0732">Signal</keyword>
<gene>
    <name evidence="22" type="ORF">MtrunA17_Chr4g0042441</name>
</gene>
<dbReference type="FunFam" id="2.90.10.10:FF:000001">
    <property type="entry name" value="G-type lectin S-receptor-like serine/threonine-protein kinase"/>
    <property type="match status" value="1"/>
</dbReference>
<dbReference type="PROSITE" id="PS00107">
    <property type="entry name" value="PROTEIN_KINASE_ATP"/>
    <property type="match status" value="1"/>
</dbReference>
<evidence type="ECO:0000256" key="17">
    <source>
        <dbReference type="SAM" id="SignalP"/>
    </source>
</evidence>
<dbReference type="Pfam" id="PF01453">
    <property type="entry name" value="B_lectin"/>
    <property type="match status" value="1"/>
</dbReference>
<keyword evidence="14" id="KW-0245">EGF-like domain</keyword>
<keyword evidence="16" id="KW-1133">Transmembrane helix</keyword>
<dbReference type="SMART" id="SM00220">
    <property type="entry name" value="S_TKc"/>
    <property type="match status" value="1"/>
</dbReference>
<dbReference type="PROSITE" id="PS50948">
    <property type="entry name" value="PAN"/>
    <property type="match status" value="1"/>
</dbReference>
<dbReference type="Pfam" id="PF07714">
    <property type="entry name" value="PK_Tyr_Ser-Thr"/>
    <property type="match status" value="1"/>
</dbReference>
<evidence type="ECO:0000313" key="22">
    <source>
        <dbReference type="EMBL" id="RHN61976.1"/>
    </source>
</evidence>
<dbReference type="InterPro" id="IPR003609">
    <property type="entry name" value="Pan_app"/>
</dbReference>
<feature type="transmembrane region" description="Helical" evidence="16">
    <location>
        <begin position="445"/>
        <end position="465"/>
    </location>
</feature>
<dbReference type="GO" id="GO:0106310">
    <property type="term" value="F:protein serine kinase activity"/>
    <property type="evidence" value="ECO:0007669"/>
    <property type="project" value="RHEA"/>
</dbReference>
<dbReference type="PROSITE" id="PS00108">
    <property type="entry name" value="PROTEIN_KINASE_ST"/>
    <property type="match status" value="1"/>
</dbReference>
<dbReference type="Pfam" id="PF00954">
    <property type="entry name" value="S_locus_glycop"/>
    <property type="match status" value="1"/>
</dbReference>
<dbReference type="AlphaFoldDB" id="A0A396I8N1"/>
<evidence type="ECO:0000259" key="18">
    <source>
        <dbReference type="PROSITE" id="PS50011"/>
    </source>
</evidence>
<dbReference type="Gene3D" id="3.50.4.10">
    <property type="entry name" value="Hepatocyte Growth Factor"/>
    <property type="match status" value="1"/>
</dbReference>
<dbReference type="CDD" id="cd01098">
    <property type="entry name" value="PAN_AP_plant"/>
    <property type="match status" value="1"/>
</dbReference>
<evidence type="ECO:0000256" key="10">
    <source>
        <dbReference type="ARBA" id="ARBA00023180"/>
    </source>
</evidence>
<evidence type="ECO:0000256" key="1">
    <source>
        <dbReference type="ARBA" id="ARBA00022527"/>
    </source>
</evidence>
<dbReference type="EMBL" id="PSQE01000004">
    <property type="protein sequence ID" value="RHN61976.1"/>
    <property type="molecule type" value="Genomic_DNA"/>
</dbReference>
<evidence type="ECO:0000256" key="7">
    <source>
        <dbReference type="ARBA" id="ARBA00022840"/>
    </source>
</evidence>
<accession>A0A396I8N1</accession>
<dbReference type="InterPro" id="IPR036426">
    <property type="entry name" value="Bulb-type_lectin_dom_sf"/>
</dbReference>
<dbReference type="InterPro" id="IPR000742">
    <property type="entry name" value="EGF"/>
</dbReference>
<dbReference type="PANTHER" id="PTHR32444">
    <property type="entry name" value="BULB-TYPE LECTIN DOMAIN-CONTAINING PROTEIN"/>
    <property type="match status" value="1"/>
</dbReference>
<keyword evidence="16" id="KW-0812">Transmembrane</keyword>
<evidence type="ECO:0000259" key="21">
    <source>
        <dbReference type="PROSITE" id="PS50948"/>
    </source>
</evidence>